<comment type="caution">
    <text evidence="2">The sequence shown here is derived from an EMBL/GenBank/DDBJ whole genome shotgun (WGS) entry which is preliminary data.</text>
</comment>
<evidence type="ECO:0008006" key="4">
    <source>
        <dbReference type="Google" id="ProtNLM"/>
    </source>
</evidence>
<organism evidence="2 3">
    <name type="scientific">Anaeromyces robustus</name>
    <dbReference type="NCBI Taxonomy" id="1754192"/>
    <lineage>
        <taxon>Eukaryota</taxon>
        <taxon>Fungi</taxon>
        <taxon>Fungi incertae sedis</taxon>
        <taxon>Chytridiomycota</taxon>
        <taxon>Chytridiomycota incertae sedis</taxon>
        <taxon>Neocallimastigomycetes</taxon>
        <taxon>Neocallimastigales</taxon>
        <taxon>Neocallimastigaceae</taxon>
        <taxon>Anaeromyces</taxon>
    </lineage>
</organism>
<evidence type="ECO:0000256" key="1">
    <source>
        <dbReference type="SAM" id="SignalP"/>
    </source>
</evidence>
<protein>
    <recommendedName>
        <fullName evidence="4">Lipoprotein</fullName>
    </recommendedName>
</protein>
<evidence type="ECO:0000313" key="3">
    <source>
        <dbReference type="Proteomes" id="UP000193944"/>
    </source>
</evidence>
<reference evidence="2 3" key="2">
    <citation type="submission" date="2016-08" db="EMBL/GenBank/DDBJ databases">
        <title>Pervasive Adenine N6-methylation of Active Genes in Fungi.</title>
        <authorList>
            <consortium name="DOE Joint Genome Institute"/>
            <person name="Mondo S.J."/>
            <person name="Dannebaum R.O."/>
            <person name="Kuo R.C."/>
            <person name="Labutti K."/>
            <person name="Haridas S."/>
            <person name="Kuo A."/>
            <person name="Salamov A."/>
            <person name="Ahrendt S.R."/>
            <person name="Lipzen A."/>
            <person name="Sullivan W."/>
            <person name="Andreopoulos W.B."/>
            <person name="Clum A."/>
            <person name="Lindquist E."/>
            <person name="Daum C."/>
            <person name="Ramamoorthy G.K."/>
            <person name="Gryganskyi A."/>
            <person name="Culley D."/>
            <person name="Magnuson J.K."/>
            <person name="James T.Y."/>
            <person name="O'Malley M.A."/>
            <person name="Stajich J.E."/>
            <person name="Spatafora J.W."/>
            <person name="Visel A."/>
            <person name="Grigoriev I.V."/>
        </authorList>
    </citation>
    <scope>NUCLEOTIDE SEQUENCE [LARGE SCALE GENOMIC DNA]</scope>
    <source>
        <strain evidence="2 3">S4</strain>
    </source>
</reference>
<feature type="chain" id="PRO_5012756421" description="Lipoprotein" evidence="1">
    <location>
        <begin position="19"/>
        <end position="225"/>
    </location>
</feature>
<dbReference type="EMBL" id="MCFG01000041">
    <property type="protein sequence ID" value="ORX85074.1"/>
    <property type="molecule type" value="Genomic_DNA"/>
</dbReference>
<name>A0A1Y1XI87_9FUNG</name>
<dbReference type="OrthoDB" id="5534248at2759"/>
<dbReference type="PROSITE" id="PS51257">
    <property type="entry name" value="PROKAR_LIPOPROTEIN"/>
    <property type="match status" value="1"/>
</dbReference>
<accession>A0A1Y1XI87</accession>
<proteinExistence type="predicted"/>
<reference evidence="2 3" key="1">
    <citation type="submission" date="2016-08" db="EMBL/GenBank/DDBJ databases">
        <title>A Parts List for Fungal Cellulosomes Revealed by Comparative Genomics.</title>
        <authorList>
            <consortium name="DOE Joint Genome Institute"/>
            <person name="Haitjema C.H."/>
            <person name="Gilmore S.P."/>
            <person name="Henske J.K."/>
            <person name="Solomon K.V."/>
            <person name="De Groot R."/>
            <person name="Kuo A."/>
            <person name="Mondo S.J."/>
            <person name="Salamov A.A."/>
            <person name="Labutti K."/>
            <person name="Zhao Z."/>
            <person name="Chiniquy J."/>
            <person name="Barry K."/>
            <person name="Brewer H.M."/>
            <person name="Purvine S.O."/>
            <person name="Wright A.T."/>
            <person name="Boxma B."/>
            <person name="Van Alen T."/>
            <person name="Hackstein J.H."/>
            <person name="Baker S.E."/>
            <person name="Grigoriev I.V."/>
            <person name="O'Malley M.A."/>
        </authorList>
    </citation>
    <scope>NUCLEOTIDE SEQUENCE [LARGE SCALE GENOMIC DNA]</scope>
    <source>
        <strain evidence="2 3">S4</strain>
    </source>
</reference>
<gene>
    <name evidence="2" type="ORF">BCR32DRAFT_290930</name>
</gene>
<sequence>MNFKGILGILSLTALVTAGCEFTGSAYVKSGDCIRVFWGNNGRACGKYGIGTTSKWKYAENLKQGYPLLCNNNNSGYNIEWCIDDSYKKVAKWQEDKTNDGYKCVWIVSDKLKEFDKDVLYLFINDVFNDYLNNGVKINTEFCCGRLFEDDIVFCASNRSPMNNLLRLVGKWVKDNEMTFGINKYTTLAVRYDKSEFIYREDPTFYLSGISISKIDCYTYFLQIS</sequence>
<keyword evidence="3" id="KW-1185">Reference proteome</keyword>
<evidence type="ECO:0000313" key="2">
    <source>
        <dbReference type="EMBL" id="ORX85074.1"/>
    </source>
</evidence>
<keyword evidence="1" id="KW-0732">Signal</keyword>
<dbReference type="Proteomes" id="UP000193944">
    <property type="component" value="Unassembled WGS sequence"/>
</dbReference>
<feature type="signal peptide" evidence="1">
    <location>
        <begin position="1"/>
        <end position="18"/>
    </location>
</feature>
<dbReference type="AlphaFoldDB" id="A0A1Y1XI87"/>